<dbReference type="eggNOG" id="ENOG50331GQ">
    <property type="taxonomic scope" value="Bacteria"/>
</dbReference>
<dbReference type="HOGENOM" id="CLU_2274027_0_0_4"/>
<gene>
    <name evidence="2" type="ordered locus">NE0493</name>
</gene>
<dbReference type="Pfam" id="PF12728">
    <property type="entry name" value="HTH_17"/>
    <property type="match status" value="1"/>
</dbReference>
<organism evidence="2 3">
    <name type="scientific">Nitrosomonas europaea (strain ATCC 19718 / CIP 103999 / KCTC 2705 / NBRC 14298)</name>
    <dbReference type="NCBI Taxonomy" id="228410"/>
    <lineage>
        <taxon>Bacteria</taxon>
        <taxon>Pseudomonadati</taxon>
        <taxon>Pseudomonadota</taxon>
        <taxon>Betaproteobacteria</taxon>
        <taxon>Nitrosomonadales</taxon>
        <taxon>Nitrosomonadaceae</taxon>
        <taxon>Nitrosomonas</taxon>
    </lineage>
</organism>
<dbReference type="InterPro" id="IPR009061">
    <property type="entry name" value="DNA-bd_dom_put_sf"/>
</dbReference>
<evidence type="ECO:0000313" key="2">
    <source>
        <dbReference type="EMBL" id="CAD84404.1"/>
    </source>
</evidence>
<evidence type="ECO:0000259" key="1">
    <source>
        <dbReference type="Pfam" id="PF12728"/>
    </source>
</evidence>
<feature type="domain" description="Helix-turn-helix" evidence="1">
    <location>
        <begin position="55"/>
        <end position="103"/>
    </location>
</feature>
<dbReference type="STRING" id="228410.NE0493"/>
<proteinExistence type="predicted"/>
<dbReference type="InterPro" id="IPR041657">
    <property type="entry name" value="HTH_17"/>
</dbReference>
<evidence type="ECO:0000313" key="3">
    <source>
        <dbReference type="Proteomes" id="UP000001416"/>
    </source>
</evidence>
<dbReference type="SUPFAM" id="SSF46955">
    <property type="entry name" value="Putative DNA-binding domain"/>
    <property type="match status" value="1"/>
</dbReference>
<protein>
    <recommendedName>
        <fullName evidence="1">Helix-turn-helix domain-containing protein</fullName>
    </recommendedName>
</protein>
<keyword evidence="3" id="KW-1185">Reference proteome</keyword>
<dbReference type="EMBL" id="AL954747">
    <property type="protein sequence ID" value="CAD84404.1"/>
    <property type="molecule type" value="Genomic_DNA"/>
</dbReference>
<reference evidence="2 3" key="1">
    <citation type="journal article" date="2003" name="J. Bacteriol.">
        <title>Complete genome sequence of the ammonia-oxidizing bacterium and obligate chemolithoautotroph Nitrosomonas europaea.</title>
        <authorList>
            <person name="Chain P."/>
            <person name="Lamerdin J."/>
            <person name="Larimer F."/>
            <person name="Regala W."/>
            <person name="Land M."/>
            <person name="Hauser L."/>
            <person name="Hooper A."/>
            <person name="Klotz M."/>
            <person name="Norton J."/>
            <person name="Sayavedra-Soto L."/>
            <person name="Arciero D."/>
            <person name="Hommes N."/>
            <person name="Whittaker M."/>
            <person name="Arp D."/>
        </authorList>
    </citation>
    <scope>NUCLEOTIDE SEQUENCE [LARGE SCALE GENOMIC DNA]</scope>
    <source>
        <strain evidence="3">ATCC 19718 / CIP 103999 / KCTC 2705 / NBRC 14298</strain>
    </source>
</reference>
<accession>Q82X07</accession>
<name>Q82X07_NITEU</name>
<dbReference type="Proteomes" id="UP000001416">
    <property type="component" value="Chromosome"/>
</dbReference>
<sequence length="105" mass="12198">MMSHTLTAEELYAEIKRMPIAERIRFFSLLADSAFREDDFTHEQIFGETYQEPFSAPEAAEYLEISLPTLRRYVQSGKLVPSCIVGRNQMFSAQTLRTFKRNRGN</sequence>
<dbReference type="AlphaFoldDB" id="Q82X07"/>
<dbReference type="KEGG" id="neu:NE0493"/>